<dbReference type="Pfam" id="PF00583">
    <property type="entry name" value="Acetyltransf_1"/>
    <property type="match status" value="1"/>
</dbReference>
<dbReference type="InterPro" id="IPR016181">
    <property type="entry name" value="Acyl_CoA_acyltransferase"/>
</dbReference>
<name>A0ABV5VPM9_9BACL</name>
<dbReference type="SUPFAM" id="SSF55729">
    <property type="entry name" value="Acyl-CoA N-acyltransferases (Nat)"/>
    <property type="match status" value="1"/>
</dbReference>
<feature type="domain" description="N-acetyltransferase" evidence="2">
    <location>
        <begin position="4"/>
        <end position="153"/>
    </location>
</feature>
<dbReference type="InterPro" id="IPR050769">
    <property type="entry name" value="NAT_camello-type"/>
</dbReference>
<dbReference type="Proteomes" id="UP001589619">
    <property type="component" value="Unassembled WGS sequence"/>
</dbReference>
<evidence type="ECO:0000313" key="4">
    <source>
        <dbReference type="Proteomes" id="UP001589619"/>
    </source>
</evidence>
<dbReference type="Gene3D" id="3.40.630.30">
    <property type="match status" value="1"/>
</dbReference>
<dbReference type="CDD" id="cd04301">
    <property type="entry name" value="NAT_SF"/>
    <property type="match status" value="1"/>
</dbReference>
<sequence>MGELTLQTVKPNHNDLIALLSKLDRYLYSLYPAEEVFVIDLDEPKANDVVFVIAYLDNTAVGCGAYRPLDGQSCELKRIFVDPAYRNKGIASRLLSFLEQEAARAGFTAAVLETGIMQPESIGLYKKFGFVEIERFGEYADSLSSICMGKKLP</sequence>
<reference evidence="3 4" key="1">
    <citation type="submission" date="2024-09" db="EMBL/GenBank/DDBJ databases">
        <authorList>
            <person name="Sun Q."/>
            <person name="Mori K."/>
        </authorList>
    </citation>
    <scope>NUCLEOTIDE SEQUENCE [LARGE SCALE GENOMIC DNA]</scope>
    <source>
        <strain evidence="3 4">JCM 12520</strain>
    </source>
</reference>
<dbReference type="RefSeq" id="WP_344916670.1">
    <property type="nucleotide sequence ID" value="NZ_BAAAYO010000021.1"/>
</dbReference>
<evidence type="ECO:0000259" key="2">
    <source>
        <dbReference type="PROSITE" id="PS51186"/>
    </source>
</evidence>
<dbReference type="PANTHER" id="PTHR13947:SF37">
    <property type="entry name" value="LD18367P"/>
    <property type="match status" value="1"/>
</dbReference>
<protein>
    <submittedName>
        <fullName evidence="3">GNAT family N-acetyltransferase</fullName>
    </submittedName>
</protein>
<evidence type="ECO:0000256" key="1">
    <source>
        <dbReference type="ARBA" id="ARBA00022679"/>
    </source>
</evidence>
<organism evidence="3 4">
    <name type="scientific">Paenibacillus hodogayensis</name>
    <dbReference type="NCBI Taxonomy" id="279208"/>
    <lineage>
        <taxon>Bacteria</taxon>
        <taxon>Bacillati</taxon>
        <taxon>Bacillota</taxon>
        <taxon>Bacilli</taxon>
        <taxon>Bacillales</taxon>
        <taxon>Paenibacillaceae</taxon>
        <taxon>Paenibacillus</taxon>
    </lineage>
</organism>
<accession>A0ABV5VPM9</accession>
<dbReference type="EMBL" id="JBHMAG010000002">
    <property type="protein sequence ID" value="MFB9750110.1"/>
    <property type="molecule type" value="Genomic_DNA"/>
</dbReference>
<evidence type="ECO:0000313" key="3">
    <source>
        <dbReference type="EMBL" id="MFB9750110.1"/>
    </source>
</evidence>
<dbReference type="PROSITE" id="PS51186">
    <property type="entry name" value="GNAT"/>
    <property type="match status" value="1"/>
</dbReference>
<keyword evidence="4" id="KW-1185">Reference proteome</keyword>
<comment type="caution">
    <text evidence="3">The sequence shown here is derived from an EMBL/GenBank/DDBJ whole genome shotgun (WGS) entry which is preliminary data.</text>
</comment>
<proteinExistence type="predicted"/>
<gene>
    <name evidence="3" type="ORF">ACFFNY_00870</name>
</gene>
<dbReference type="InterPro" id="IPR000182">
    <property type="entry name" value="GNAT_dom"/>
</dbReference>
<dbReference type="PANTHER" id="PTHR13947">
    <property type="entry name" value="GNAT FAMILY N-ACETYLTRANSFERASE"/>
    <property type="match status" value="1"/>
</dbReference>
<keyword evidence="1" id="KW-0808">Transferase</keyword>